<evidence type="ECO:0000256" key="1">
    <source>
        <dbReference type="SAM" id="MobiDB-lite"/>
    </source>
</evidence>
<name>F4S7P0_MELLP</name>
<feature type="region of interest" description="Disordered" evidence="1">
    <location>
        <begin position="1"/>
        <end position="21"/>
    </location>
</feature>
<protein>
    <submittedName>
        <fullName evidence="2">Uncharacterized protein</fullName>
    </submittedName>
</protein>
<keyword evidence="3" id="KW-1185">Reference proteome</keyword>
<evidence type="ECO:0000313" key="2">
    <source>
        <dbReference type="EMBL" id="EGF99360.1"/>
    </source>
</evidence>
<dbReference type="InParanoid" id="F4S7P0"/>
<dbReference type="Proteomes" id="UP000001072">
    <property type="component" value="Unassembled WGS sequence"/>
</dbReference>
<dbReference type="VEuPathDB" id="FungiDB:MELLADRAFT_112804"/>
<dbReference type="KEGG" id="mlr:MELLADRAFT_112804"/>
<sequence length="172" mass="18916">MARPNQQTTAQPSGYGNTIPTSYQNGVANTVPTSYQNGAANTIPTYQNELFSAAQQVSTSTLATGTGDTVMSTETRDPPLFKNHVPLHWSIYDDYIVSRQQEERVVTTTIDAVKQMSVSDLPPLHDPPLLEATEDLTNFPYLNELVARYTAARQIHTYLEIVLLAVTPFVAA</sequence>
<proteinExistence type="predicted"/>
<reference evidence="3" key="1">
    <citation type="journal article" date="2011" name="Proc. Natl. Acad. Sci. U.S.A.">
        <title>Obligate biotrophy features unraveled by the genomic analysis of rust fungi.</title>
        <authorList>
            <person name="Duplessis S."/>
            <person name="Cuomo C.A."/>
            <person name="Lin Y.-C."/>
            <person name="Aerts A."/>
            <person name="Tisserant E."/>
            <person name="Veneault-Fourrey C."/>
            <person name="Joly D.L."/>
            <person name="Hacquard S."/>
            <person name="Amselem J."/>
            <person name="Cantarel B.L."/>
            <person name="Chiu R."/>
            <person name="Coutinho P.M."/>
            <person name="Feau N."/>
            <person name="Field M."/>
            <person name="Frey P."/>
            <person name="Gelhaye E."/>
            <person name="Goldberg J."/>
            <person name="Grabherr M.G."/>
            <person name="Kodira C.D."/>
            <person name="Kohler A."/>
            <person name="Kuees U."/>
            <person name="Lindquist E.A."/>
            <person name="Lucas S.M."/>
            <person name="Mago R."/>
            <person name="Mauceli E."/>
            <person name="Morin E."/>
            <person name="Murat C."/>
            <person name="Pangilinan J.L."/>
            <person name="Park R."/>
            <person name="Pearson M."/>
            <person name="Quesneville H."/>
            <person name="Rouhier N."/>
            <person name="Sakthikumar S."/>
            <person name="Salamov A.A."/>
            <person name="Schmutz J."/>
            <person name="Selles B."/>
            <person name="Shapiro H."/>
            <person name="Tanguay P."/>
            <person name="Tuskan G.A."/>
            <person name="Henrissat B."/>
            <person name="Van de Peer Y."/>
            <person name="Rouze P."/>
            <person name="Ellis J.G."/>
            <person name="Dodds P.N."/>
            <person name="Schein J.E."/>
            <person name="Zhong S."/>
            <person name="Hamelin R.C."/>
            <person name="Grigoriev I.V."/>
            <person name="Szabo L.J."/>
            <person name="Martin F."/>
        </authorList>
    </citation>
    <scope>NUCLEOTIDE SEQUENCE [LARGE SCALE GENOMIC DNA]</scope>
    <source>
        <strain evidence="3">98AG31 / pathotype 3-4-7</strain>
    </source>
</reference>
<dbReference type="AlphaFoldDB" id="F4S7P0"/>
<evidence type="ECO:0000313" key="3">
    <source>
        <dbReference type="Proteomes" id="UP000001072"/>
    </source>
</evidence>
<dbReference type="GeneID" id="18924797"/>
<dbReference type="EMBL" id="GL883160">
    <property type="protein sequence ID" value="EGF99360.1"/>
    <property type="molecule type" value="Genomic_DNA"/>
</dbReference>
<organism evidence="3">
    <name type="scientific">Melampsora larici-populina (strain 98AG31 / pathotype 3-4-7)</name>
    <name type="common">Poplar leaf rust fungus</name>
    <dbReference type="NCBI Taxonomy" id="747676"/>
    <lineage>
        <taxon>Eukaryota</taxon>
        <taxon>Fungi</taxon>
        <taxon>Dikarya</taxon>
        <taxon>Basidiomycota</taxon>
        <taxon>Pucciniomycotina</taxon>
        <taxon>Pucciniomycetes</taxon>
        <taxon>Pucciniales</taxon>
        <taxon>Melampsoraceae</taxon>
        <taxon>Melampsora</taxon>
    </lineage>
</organism>
<dbReference type="HOGENOM" id="CLU_1555616_0_0_1"/>
<gene>
    <name evidence="2" type="ORF">MELLADRAFT_112804</name>
</gene>
<dbReference type="STRING" id="747676.F4S7P0"/>
<dbReference type="RefSeq" id="XP_007417389.1">
    <property type="nucleotide sequence ID" value="XM_007417327.1"/>
</dbReference>
<accession>F4S7P0</accession>